<dbReference type="InterPro" id="IPR011846">
    <property type="entry name" value="Cyd_oper_YbgE"/>
</dbReference>
<protein>
    <recommendedName>
        <fullName evidence="4">Cyd operon protein YbgE</fullName>
    </recommendedName>
</protein>
<evidence type="ECO:0000256" key="1">
    <source>
        <dbReference type="SAM" id="Phobius"/>
    </source>
</evidence>
<gene>
    <name evidence="2" type="ORF">ZRA01_01780</name>
</gene>
<sequence length="94" mass="9923">MTDTSHPAAPAQMHLPSLFVALTIMLGGTLYPPLMADAAGKADHGLALALFLAMSTGLIRGVGFVPRHPVWRILFSGWACALALALAMFLKGQH</sequence>
<proteinExistence type="predicted"/>
<accession>A0A4Y4CMF7</accession>
<feature type="transmembrane region" description="Helical" evidence="1">
    <location>
        <begin position="71"/>
        <end position="90"/>
    </location>
</feature>
<dbReference type="Pfam" id="PF09600">
    <property type="entry name" value="Cyd_oper_YbgE"/>
    <property type="match status" value="1"/>
</dbReference>
<dbReference type="EMBL" id="BJNV01000003">
    <property type="protein sequence ID" value="GEC94105.1"/>
    <property type="molecule type" value="Genomic_DNA"/>
</dbReference>
<feature type="transmembrane region" description="Helical" evidence="1">
    <location>
        <begin position="15"/>
        <end position="34"/>
    </location>
</feature>
<name>A0A4Y4CMF7_ZOORA</name>
<dbReference type="Proteomes" id="UP000318422">
    <property type="component" value="Unassembled WGS sequence"/>
</dbReference>
<reference evidence="2 3" key="1">
    <citation type="submission" date="2019-06" db="EMBL/GenBank/DDBJ databases">
        <title>Whole genome shotgun sequence of Zoogloea ramigera NBRC 15342.</title>
        <authorList>
            <person name="Hosoyama A."/>
            <person name="Uohara A."/>
            <person name="Ohji S."/>
            <person name="Ichikawa N."/>
        </authorList>
    </citation>
    <scope>NUCLEOTIDE SEQUENCE [LARGE SCALE GENOMIC DNA]</scope>
    <source>
        <strain evidence="2 3">NBRC 15342</strain>
    </source>
</reference>
<dbReference type="AlphaFoldDB" id="A0A4Y4CMF7"/>
<evidence type="ECO:0000313" key="2">
    <source>
        <dbReference type="EMBL" id="GEC94105.1"/>
    </source>
</evidence>
<keyword evidence="1" id="KW-0812">Transmembrane</keyword>
<comment type="caution">
    <text evidence="2">The sequence shown here is derived from an EMBL/GenBank/DDBJ whole genome shotgun (WGS) entry which is preliminary data.</text>
</comment>
<keyword evidence="1" id="KW-0472">Membrane</keyword>
<evidence type="ECO:0000313" key="3">
    <source>
        <dbReference type="Proteomes" id="UP000318422"/>
    </source>
</evidence>
<dbReference type="RefSeq" id="WP_246093242.1">
    <property type="nucleotide sequence ID" value="NZ_BJNV01000003.1"/>
</dbReference>
<evidence type="ECO:0008006" key="4">
    <source>
        <dbReference type="Google" id="ProtNLM"/>
    </source>
</evidence>
<organism evidence="2 3">
    <name type="scientific">Zoogloea ramigera</name>
    <dbReference type="NCBI Taxonomy" id="350"/>
    <lineage>
        <taxon>Bacteria</taxon>
        <taxon>Pseudomonadati</taxon>
        <taxon>Pseudomonadota</taxon>
        <taxon>Betaproteobacteria</taxon>
        <taxon>Rhodocyclales</taxon>
        <taxon>Zoogloeaceae</taxon>
        <taxon>Zoogloea</taxon>
    </lineage>
</organism>
<keyword evidence="1" id="KW-1133">Transmembrane helix</keyword>
<keyword evidence="3" id="KW-1185">Reference proteome</keyword>
<feature type="transmembrane region" description="Helical" evidence="1">
    <location>
        <begin position="46"/>
        <end position="65"/>
    </location>
</feature>